<reference evidence="3 4" key="1">
    <citation type="submission" date="2020-07" db="EMBL/GenBank/DDBJ databases">
        <title>A new beta-1,3-glucan-decomposing anaerobic bacterium isolated from anoxic soil subjected to biological soil disinfestation.</title>
        <authorList>
            <person name="Ueki A."/>
            <person name="Tonouchi A."/>
        </authorList>
    </citation>
    <scope>NUCLEOTIDE SEQUENCE [LARGE SCALE GENOMIC DNA]</scope>
    <source>
        <strain evidence="3 4">TW1</strain>
    </source>
</reference>
<sequence length="168" mass="19095">MKKFISSFLIFCTLMITQPCFHDDVSARPTEENPTIRSTFQTYDQNSIPRLLKSEQISANQIKITYDRDVDKNLAEQPTNYWIKDLKNEEPEGIATVGQNCEVDKNNSLTRDIVKIESKNGLGSVYILTFKNNIPKGEQYKLVIYHVTVEGAQPYNGDNGASMFAGKY</sequence>
<evidence type="ECO:0000313" key="3">
    <source>
        <dbReference type="EMBL" id="GFP76105.1"/>
    </source>
</evidence>
<accession>A0A6V8SHX2</accession>
<dbReference type="Gene3D" id="2.60.40.1220">
    <property type="match status" value="1"/>
</dbReference>
<dbReference type="AlphaFoldDB" id="A0A6V8SHX2"/>
<organism evidence="3 4">
    <name type="scientific">Clostridium fungisolvens</name>
    <dbReference type="NCBI Taxonomy" id="1604897"/>
    <lineage>
        <taxon>Bacteria</taxon>
        <taxon>Bacillati</taxon>
        <taxon>Bacillota</taxon>
        <taxon>Clostridia</taxon>
        <taxon>Eubacteriales</taxon>
        <taxon>Clostridiaceae</taxon>
        <taxon>Clostridium</taxon>
    </lineage>
</organism>
<evidence type="ECO:0000313" key="4">
    <source>
        <dbReference type="Proteomes" id="UP000580568"/>
    </source>
</evidence>
<feature type="signal peptide" evidence="2">
    <location>
        <begin position="1"/>
        <end position="22"/>
    </location>
</feature>
<evidence type="ECO:0008006" key="5">
    <source>
        <dbReference type="Google" id="ProtNLM"/>
    </source>
</evidence>
<dbReference type="Proteomes" id="UP000580568">
    <property type="component" value="Unassembled WGS sequence"/>
</dbReference>
<keyword evidence="1 2" id="KW-0732">Signal</keyword>
<proteinExistence type="predicted"/>
<comment type="caution">
    <text evidence="3">The sequence shown here is derived from an EMBL/GenBank/DDBJ whole genome shotgun (WGS) entry which is preliminary data.</text>
</comment>
<dbReference type="EMBL" id="BLZR01000001">
    <property type="protein sequence ID" value="GFP76105.1"/>
    <property type="molecule type" value="Genomic_DNA"/>
</dbReference>
<gene>
    <name evidence="3" type="ORF">bsdtw1_02201</name>
</gene>
<protein>
    <recommendedName>
        <fullName evidence="5">Lipoprotein</fullName>
    </recommendedName>
</protein>
<dbReference type="RefSeq" id="WP_183277558.1">
    <property type="nucleotide sequence ID" value="NZ_BLZR01000001.1"/>
</dbReference>
<evidence type="ECO:0000256" key="1">
    <source>
        <dbReference type="ARBA" id="ARBA00022729"/>
    </source>
</evidence>
<evidence type="ECO:0000256" key="2">
    <source>
        <dbReference type="SAM" id="SignalP"/>
    </source>
</evidence>
<name>A0A6V8SHX2_9CLOT</name>
<dbReference type="InterPro" id="IPR014755">
    <property type="entry name" value="Cu-Rt/internalin_Ig-like"/>
</dbReference>
<keyword evidence="4" id="KW-1185">Reference proteome</keyword>
<feature type="chain" id="PRO_5039698042" description="Lipoprotein" evidence="2">
    <location>
        <begin position="23"/>
        <end position="168"/>
    </location>
</feature>